<dbReference type="SUPFAM" id="SSF47616">
    <property type="entry name" value="GST C-terminal domain-like"/>
    <property type="match status" value="1"/>
</dbReference>
<dbReference type="Proteomes" id="UP001295684">
    <property type="component" value="Unassembled WGS sequence"/>
</dbReference>
<evidence type="ECO:0000313" key="2">
    <source>
        <dbReference type="Proteomes" id="UP001295684"/>
    </source>
</evidence>
<comment type="caution">
    <text evidence="1">The sequence shown here is derived from an EMBL/GenBank/DDBJ whole genome shotgun (WGS) entry which is preliminary data.</text>
</comment>
<dbReference type="InterPro" id="IPR036282">
    <property type="entry name" value="Glutathione-S-Trfase_C_sf"/>
</dbReference>
<gene>
    <name evidence="1" type="ORF">ECRASSUSDP1_LOCUS16904</name>
</gene>
<sequence>MDIVLLGHHKKYTLDGTQHDYVFPLQEMLMTVLYLKAKVTLRITKDCNLKDEVFGELPYFIFQADNGGAKFITRDNIPKFMKTCTTINDWMTDKQKKACEWIEHYILDLDPSFKTPPDCKPNGFNLFRSKFYRISSVYLEYEAHQKILQILNDKLADGTYFYSEEKLCTLDILAYYWLKQKLLNEKLSDYVAENEGIQHNFPKLVDFVTRMSIIFKNLESEVSKYKNSYDPTLNIDPQIELPEQMAHFTWKDESTLLPALEEFKQRDALLLEGKVKYSRANTYLAEPRKKRYKRLLVSVSLLALFCKYAPKRLFSTNY</sequence>
<reference evidence="1" key="1">
    <citation type="submission" date="2023-07" db="EMBL/GenBank/DDBJ databases">
        <authorList>
            <consortium name="AG Swart"/>
            <person name="Singh M."/>
            <person name="Singh A."/>
            <person name="Seah K."/>
            <person name="Emmerich C."/>
        </authorList>
    </citation>
    <scope>NUCLEOTIDE SEQUENCE</scope>
    <source>
        <strain evidence="1">DP1</strain>
    </source>
</reference>
<name>A0AAD1XMU0_EUPCR</name>
<protein>
    <submittedName>
        <fullName evidence="1">Uncharacterized protein</fullName>
    </submittedName>
</protein>
<accession>A0AAD1XMU0</accession>
<proteinExistence type="predicted"/>
<keyword evidence="2" id="KW-1185">Reference proteome</keyword>
<dbReference type="EMBL" id="CAMPGE010017030">
    <property type="protein sequence ID" value="CAI2375542.1"/>
    <property type="molecule type" value="Genomic_DNA"/>
</dbReference>
<organism evidence="1 2">
    <name type="scientific">Euplotes crassus</name>
    <dbReference type="NCBI Taxonomy" id="5936"/>
    <lineage>
        <taxon>Eukaryota</taxon>
        <taxon>Sar</taxon>
        <taxon>Alveolata</taxon>
        <taxon>Ciliophora</taxon>
        <taxon>Intramacronucleata</taxon>
        <taxon>Spirotrichea</taxon>
        <taxon>Hypotrichia</taxon>
        <taxon>Euplotida</taxon>
        <taxon>Euplotidae</taxon>
        <taxon>Moneuplotes</taxon>
    </lineage>
</organism>
<dbReference type="AlphaFoldDB" id="A0AAD1XMU0"/>
<evidence type="ECO:0000313" key="1">
    <source>
        <dbReference type="EMBL" id="CAI2375542.1"/>
    </source>
</evidence>